<gene>
    <name evidence="1" type="ORF">V6N11_018476</name>
</gene>
<organism evidence="1 2">
    <name type="scientific">Hibiscus sabdariffa</name>
    <name type="common">roselle</name>
    <dbReference type="NCBI Taxonomy" id="183260"/>
    <lineage>
        <taxon>Eukaryota</taxon>
        <taxon>Viridiplantae</taxon>
        <taxon>Streptophyta</taxon>
        <taxon>Embryophyta</taxon>
        <taxon>Tracheophyta</taxon>
        <taxon>Spermatophyta</taxon>
        <taxon>Magnoliopsida</taxon>
        <taxon>eudicotyledons</taxon>
        <taxon>Gunneridae</taxon>
        <taxon>Pentapetalae</taxon>
        <taxon>rosids</taxon>
        <taxon>malvids</taxon>
        <taxon>Malvales</taxon>
        <taxon>Malvaceae</taxon>
        <taxon>Malvoideae</taxon>
        <taxon>Hibiscus</taxon>
    </lineage>
</organism>
<accession>A0ABR2T8F1</accession>
<name>A0ABR2T8F1_9ROSI</name>
<proteinExistence type="predicted"/>
<protein>
    <submittedName>
        <fullName evidence="1">Uncharacterized protein</fullName>
    </submittedName>
</protein>
<comment type="caution">
    <text evidence="1">The sequence shown here is derived from an EMBL/GenBank/DDBJ whole genome shotgun (WGS) entry which is preliminary data.</text>
</comment>
<dbReference type="EMBL" id="JBBPBN010000008">
    <property type="protein sequence ID" value="KAK9033443.1"/>
    <property type="molecule type" value="Genomic_DNA"/>
</dbReference>
<reference evidence="1 2" key="1">
    <citation type="journal article" date="2024" name="G3 (Bethesda)">
        <title>Genome assembly of Hibiscus sabdariffa L. provides insights into metabolisms of medicinal natural products.</title>
        <authorList>
            <person name="Kim T."/>
        </authorList>
    </citation>
    <scope>NUCLEOTIDE SEQUENCE [LARGE SCALE GENOMIC DNA]</scope>
    <source>
        <strain evidence="1">TK-2024</strain>
        <tissue evidence="1">Old leaves</tissue>
    </source>
</reference>
<sequence>MYNQEIVHEALVAEGYGVKVSVWHGHVNEVWGSEGGTRFPMAATIFGKEENDRFGGPQVVIEDVGTVSRSVEGLVDVPINLGGESFISRVDRGADPIAGVGVSTDISLSPDISNASRL</sequence>
<evidence type="ECO:0000313" key="1">
    <source>
        <dbReference type="EMBL" id="KAK9033443.1"/>
    </source>
</evidence>
<evidence type="ECO:0000313" key="2">
    <source>
        <dbReference type="Proteomes" id="UP001396334"/>
    </source>
</evidence>
<dbReference type="Proteomes" id="UP001396334">
    <property type="component" value="Unassembled WGS sequence"/>
</dbReference>
<keyword evidence="2" id="KW-1185">Reference proteome</keyword>